<proteinExistence type="inferred from homology"/>
<dbReference type="SUPFAM" id="SSF101821">
    <property type="entry name" value="Aminopeptidase/glucanase lid domain"/>
    <property type="match status" value="1"/>
</dbReference>
<dbReference type="GO" id="GO:0006508">
    <property type="term" value="P:proteolysis"/>
    <property type="evidence" value="ECO:0007669"/>
    <property type="project" value="UniProtKB-KW"/>
</dbReference>
<dbReference type="EMBL" id="QMQV01000095">
    <property type="protein sequence ID" value="RLE47985.1"/>
    <property type="molecule type" value="Genomic_DNA"/>
</dbReference>
<evidence type="ECO:0000256" key="4">
    <source>
        <dbReference type="ARBA" id="ARBA00022723"/>
    </source>
</evidence>
<dbReference type="CDD" id="cd05656">
    <property type="entry name" value="M42_Frv"/>
    <property type="match status" value="1"/>
</dbReference>
<evidence type="ECO:0000256" key="2">
    <source>
        <dbReference type="ARBA" id="ARBA00022438"/>
    </source>
</evidence>
<evidence type="ECO:0000256" key="8">
    <source>
        <dbReference type="PIRSR" id="PIRSR001123-2"/>
    </source>
</evidence>
<keyword evidence="5" id="KW-0378">Hydrolase</keyword>
<feature type="binding site" evidence="8">
    <location>
        <position position="62"/>
    </location>
    <ligand>
        <name>Zn(2+)</name>
        <dbReference type="ChEBI" id="CHEBI:29105"/>
        <label>1</label>
    </ligand>
</feature>
<evidence type="ECO:0000256" key="3">
    <source>
        <dbReference type="ARBA" id="ARBA00022670"/>
    </source>
</evidence>
<feature type="binding site" evidence="8">
    <location>
        <position position="322"/>
    </location>
    <ligand>
        <name>Zn(2+)</name>
        <dbReference type="ChEBI" id="CHEBI:29105"/>
        <label>2</label>
    </ligand>
</feature>
<dbReference type="InterPro" id="IPR023367">
    <property type="entry name" value="Peptidase_M42_dom2"/>
</dbReference>
<dbReference type="PANTHER" id="PTHR32481">
    <property type="entry name" value="AMINOPEPTIDASE"/>
    <property type="match status" value="1"/>
</dbReference>
<dbReference type="GO" id="GO:0046872">
    <property type="term" value="F:metal ion binding"/>
    <property type="evidence" value="ECO:0007669"/>
    <property type="project" value="UniProtKB-UniRule"/>
</dbReference>
<feature type="active site" description="Proton acceptor" evidence="7">
    <location>
        <position position="204"/>
    </location>
</feature>
<dbReference type="Proteomes" id="UP000278475">
    <property type="component" value="Unassembled WGS sequence"/>
</dbReference>
<comment type="caution">
    <text evidence="9">The sequence shown here is derived from an EMBL/GenBank/DDBJ whole genome shotgun (WGS) entry which is preliminary data.</text>
</comment>
<dbReference type="GO" id="GO:0004177">
    <property type="term" value="F:aminopeptidase activity"/>
    <property type="evidence" value="ECO:0007669"/>
    <property type="project" value="UniProtKB-UniRule"/>
</dbReference>
<keyword evidence="3" id="KW-0645">Protease</keyword>
<accession>A0A497ENE5</accession>
<dbReference type="Gene3D" id="3.40.630.10">
    <property type="entry name" value="Zn peptidases"/>
    <property type="match status" value="1"/>
</dbReference>
<dbReference type="Pfam" id="PF05343">
    <property type="entry name" value="Peptidase_M42"/>
    <property type="match status" value="1"/>
</dbReference>
<keyword evidence="4 8" id="KW-0479">Metal-binding</keyword>
<organism evidence="9 10">
    <name type="scientific">Thermoproteota archaeon</name>
    <dbReference type="NCBI Taxonomy" id="2056631"/>
    <lineage>
        <taxon>Archaea</taxon>
        <taxon>Thermoproteota</taxon>
    </lineage>
</organism>
<comment type="cofactor">
    <cofactor evidence="8">
        <name>a divalent metal cation</name>
        <dbReference type="ChEBI" id="CHEBI:60240"/>
    </cofactor>
    <text evidence="8">Binds 2 divalent metal cations per subunit.</text>
</comment>
<evidence type="ECO:0000256" key="5">
    <source>
        <dbReference type="ARBA" id="ARBA00022801"/>
    </source>
</evidence>
<comment type="similarity">
    <text evidence="1 6">Belongs to the peptidase M42 family.</text>
</comment>
<feature type="binding site" evidence="8">
    <location>
        <position position="175"/>
    </location>
    <ligand>
        <name>Zn(2+)</name>
        <dbReference type="ChEBI" id="CHEBI:29105"/>
        <label>1</label>
    </ligand>
</feature>
<dbReference type="SUPFAM" id="SSF53187">
    <property type="entry name" value="Zn-dependent exopeptidases"/>
    <property type="match status" value="1"/>
</dbReference>
<protein>
    <submittedName>
        <fullName evidence="9">M42 family peptidase</fullName>
    </submittedName>
</protein>
<dbReference type="PIRSF" id="PIRSF001123">
    <property type="entry name" value="PepA_GA"/>
    <property type="match status" value="1"/>
</dbReference>
<evidence type="ECO:0000313" key="10">
    <source>
        <dbReference type="Proteomes" id="UP000278475"/>
    </source>
</evidence>
<feature type="binding site" evidence="8">
    <location>
        <position position="227"/>
    </location>
    <ligand>
        <name>Zn(2+)</name>
        <dbReference type="ChEBI" id="CHEBI:29105"/>
        <label>1</label>
    </ligand>
</feature>
<dbReference type="Gene3D" id="2.40.30.40">
    <property type="entry name" value="Peptidase M42, domain 2"/>
    <property type="match status" value="1"/>
</dbReference>
<dbReference type="InterPro" id="IPR051464">
    <property type="entry name" value="Peptidase_M42_aminopept"/>
</dbReference>
<feature type="binding site" evidence="8">
    <location>
        <position position="205"/>
    </location>
    <ligand>
        <name>Zn(2+)</name>
        <dbReference type="ChEBI" id="CHEBI:29105"/>
        <label>2</label>
    </ligand>
</feature>
<dbReference type="AlphaFoldDB" id="A0A497ENE5"/>
<reference evidence="9 10" key="1">
    <citation type="submission" date="2018-06" db="EMBL/GenBank/DDBJ databases">
        <title>Extensive metabolic versatility and redundancy in microbially diverse, dynamic hydrothermal sediments.</title>
        <authorList>
            <person name="Dombrowski N."/>
            <person name="Teske A."/>
            <person name="Baker B.J."/>
        </authorList>
    </citation>
    <scope>NUCLEOTIDE SEQUENCE [LARGE SCALE GENOMIC DNA]</scope>
    <source>
        <strain evidence="9">B66_G16</strain>
    </source>
</reference>
<dbReference type="PANTHER" id="PTHR32481:SF0">
    <property type="entry name" value="AMINOPEPTIDASE YPDE-RELATED"/>
    <property type="match status" value="1"/>
</dbReference>
<feature type="binding site" evidence="8">
    <location>
        <position position="175"/>
    </location>
    <ligand>
        <name>Zn(2+)</name>
        <dbReference type="ChEBI" id="CHEBI:29105"/>
        <label>2</label>
    </ligand>
</feature>
<evidence type="ECO:0000313" key="9">
    <source>
        <dbReference type="EMBL" id="RLE47985.1"/>
    </source>
</evidence>
<dbReference type="InterPro" id="IPR008007">
    <property type="entry name" value="Peptidase_M42"/>
</dbReference>
<keyword evidence="2" id="KW-0031">Aminopeptidase</keyword>
<evidence type="ECO:0000256" key="7">
    <source>
        <dbReference type="PIRSR" id="PIRSR001123-1"/>
    </source>
</evidence>
<gene>
    <name evidence="9" type="ORF">DRJ31_08030</name>
</gene>
<evidence type="ECO:0000256" key="1">
    <source>
        <dbReference type="ARBA" id="ARBA00006272"/>
    </source>
</evidence>
<evidence type="ECO:0000256" key="6">
    <source>
        <dbReference type="PIRNR" id="PIRNR001123"/>
    </source>
</evidence>
<name>A0A497ENE5_9CREN</name>
<sequence>MPLYELIKELSESSGVAGFEGEVFDVVKRHLNGFVDELYSDGFGNLIAVKGKGKYKLLVAAHVDEIGLIVKHIDDNGFIRFAKLGGVPDHVLLGQRVKVHGVKGVVRGVIGCKAIHVMKEDERKQLVTYDKMFIDVGARSKREVEDLGVKLGSPITIEKELVMLGNGLVCGKSLDDRAGVAVLIEALKRASPRHKVYAVFTVQEEVGLRGATVVAYSVKPDVGLAIDTTIAGDHPEIAVHEAPVKVGFGPVILVADGRRDGLGGGLIAHPKVRQWLVNLAEDINIPYQLEVVEGGTTDAAAIQLSRQGVPAGVVSLPARYLHSFSEVVSLADAENLVKLLVKAFESDLPI</sequence>